<gene>
    <name evidence="1" type="ORF">GKQ77_17650</name>
</gene>
<comment type="caution">
    <text evidence="1">The sequence shown here is derived from an EMBL/GenBank/DDBJ whole genome shotgun (WGS) entry which is preliminary data.</text>
</comment>
<dbReference type="EMBL" id="WMBF01000182">
    <property type="protein sequence ID" value="MBW5423369.1"/>
    <property type="molecule type" value="Genomic_DNA"/>
</dbReference>
<feature type="non-terminal residue" evidence="1">
    <location>
        <position position="194"/>
    </location>
</feature>
<dbReference type="Proteomes" id="UP001197114">
    <property type="component" value="Unassembled WGS sequence"/>
</dbReference>
<dbReference type="Pfam" id="PF19674">
    <property type="entry name" value="DUF6177"/>
    <property type="match status" value="1"/>
</dbReference>
<dbReference type="InterPro" id="IPR046175">
    <property type="entry name" value="DUF6177"/>
</dbReference>
<accession>A0ABS6YQS1</accession>
<organism evidence="1 2">
    <name type="scientific">Streptomyces anatolicus</name>
    <dbReference type="NCBI Taxonomy" id="2675858"/>
    <lineage>
        <taxon>Bacteria</taxon>
        <taxon>Bacillati</taxon>
        <taxon>Actinomycetota</taxon>
        <taxon>Actinomycetes</taxon>
        <taxon>Kitasatosporales</taxon>
        <taxon>Streptomycetaceae</taxon>
        <taxon>Streptomyces</taxon>
    </lineage>
</organism>
<evidence type="ECO:0000313" key="1">
    <source>
        <dbReference type="EMBL" id="MBW5423369.1"/>
    </source>
</evidence>
<proteinExistence type="predicted"/>
<keyword evidence="2" id="KW-1185">Reference proteome</keyword>
<protein>
    <submittedName>
        <fullName evidence="1">Uncharacterized protein</fullName>
    </submittedName>
</protein>
<dbReference type="RefSeq" id="WP_308117699.1">
    <property type="nucleotide sequence ID" value="NZ_WMBF01000182.1"/>
</dbReference>
<sequence length="194" mass="20147">MTKDVITLTPDMPSVDTILAGLFAGGPDLGVSTVAQGPVVQLCAPDGHPLVSIEAPQLVHVPGEAGRLLGSHAPLLQGPFWWTEARATTAVPEAARLAGSFAGRVASVLGGAVWPPEAAHTDVVPLTTDTTALPAPDTTSAPALDIVTDQAVVVMQDRPFVAMTTWLTEAVRTAAETDRAFQLLTPPHTRLTLP</sequence>
<name>A0ABS6YQS1_9ACTN</name>
<reference evidence="1 2" key="1">
    <citation type="submission" date="2019-11" db="EMBL/GenBank/DDBJ databases">
        <authorList>
            <person name="Ay H."/>
        </authorList>
    </citation>
    <scope>NUCLEOTIDE SEQUENCE [LARGE SCALE GENOMIC DNA]</scope>
    <source>
        <strain evidence="1 2">BG9H</strain>
    </source>
</reference>
<evidence type="ECO:0000313" key="2">
    <source>
        <dbReference type="Proteomes" id="UP001197114"/>
    </source>
</evidence>